<evidence type="ECO:0000313" key="2">
    <source>
        <dbReference type="Proteomes" id="UP000004510"/>
    </source>
</evidence>
<dbReference type="Proteomes" id="UP000004510">
    <property type="component" value="Unassembled WGS sequence"/>
</dbReference>
<dbReference type="EMBL" id="ADMS01000035">
    <property type="protein sequence ID" value="EFF77178.1"/>
    <property type="molecule type" value="Genomic_DNA"/>
</dbReference>
<gene>
    <name evidence="1" type="ORF">HMPREF0004_1479</name>
</gene>
<proteinExistence type="predicted"/>
<reference evidence="2" key="1">
    <citation type="submission" date="2010-03" db="EMBL/GenBank/DDBJ databases">
        <title>Complete sequence of Mobiluncus curtisii ATCC 43063.</title>
        <authorList>
            <person name="Muzny D."/>
            <person name="Qin X."/>
            <person name="Deng J."/>
            <person name="Jiang H."/>
            <person name="Liu Y."/>
            <person name="Qu J."/>
            <person name="Song X.-Z."/>
            <person name="Zhang L."/>
            <person name="Thornton R."/>
            <person name="Coyle M."/>
            <person name="Francisco L."/>
            <person name="Jackson L."/>
            <person name="Javaid M."/>
            <person name="Korchina V."/>
            <person name="Kovar C."/>
            <person name="Mata R."/>
            <person name="Mathew T."/>
            <person name="Ngo R."/>
            <person name="Nguyen L."/>
            <person name="Nguyen N."/>
            <person name="Okwuonu G."/>
            <person name="Ongeri F."/>
            <person name="Pham C."/>
            <person name="Simmons D."/>
            <person name="Wilczek-Boney K."/>
            <person name="Hale W."/>
            <person name="Jakkamsetti A."/>
            <person name="Pham P."/>
            <person name="Ruth R."/>
            <person name="San Lucas F."/>
            <person name="Warren J."/>
            <person name="Zhang J."/>
            <person name="Zhao Z."/>
            <person name="Zhou C."/>
            <person name="Zhu D."/>
            <person name="Lee S."/>
            <person name="Bess C."/>
            <person name="Blankenburg K."/>
            <person name="Forbes L."/>
            <person name="Fu Q."/>
            <person name="Gubbala S."/>
            <person name="Hirani K."/>
            <person name="Jayaseelan J.C."/>
            <person name="Lara F."/>
            <person name="Munidasa M."/>
            <person name="Palculict T."/>
            <person name="Patil S."/>
            <person name="Pu L.-L."/>
            <person name="Saada N."/>
            <person name="Tang L."/>
            <person name="Weissenberger G."/>
            <person name="Zhu Y."/>
            <person name="Hemphill L."/>
            <person name="Shang Y."/>
            <person name="Youmans B."/>
            <person name="Ayvaz T."/>
            <person name="Ross M."/>
            <person name="Santibanez J."/>
            <person name="Aqrawi P."/>
            <person name="Gross S."/>
            <person name="Joshi V."/>
            <person name="Fowler G."/>
            <person name="Nazareth L."/>
            <person name="Reid J."/>
            <person name="Worley K."/>
            <person name="Petrosino J."/>
            <person name="Highlander S."/>
            <person name="Gibbs R."/>
            <person name="Gibbs R."/>
        </authorList>
    </citation>
    <scope>NUCLEOTIDE SEQUENCE [LARGE SCALE GENOMIC DNA]</scope>
    <source>
        <strain evidence="2">ATCC 43553</strain>
    </source>
</reference>
<organism evidence="1 2">
    <name type="scientific">Achromobacter piechaudii ATCC 43553</name>
    <dbReference type="NCBI Taxonomy" id="742159"/>
    <lineage>
        <taxon>Bacteria</taxon>
        <taxon>Pseudomonadati</taxon>
        <taxon>Pseudomonadota</taxon>
        <taxon>Betaproteobacteria</taxon>
        <taxon>Burkholderiales</taxon>
        <taxon>Alcaligenaceae</taxon>
        <taxon>Achromobacter</taxon>
    </lineage>
</organism>
<dbReference type="AlphaFoldDB" id="D4X7N2"/>
<evidence type="ECO:0000313" key="1">
    <source>
        <dbReference type="EMBL" id="EFF77178.1"/>
    </source>
</evidence>
<comment type="caution">
    <text evidence="1">The sequence shown here is derived from an EMBL/GenBank/DDBJ whole genome shotgun (WGS) entry which is preliminary data.</text>
</comment>
<sequence>MAAISQFPPFWLSPQRNPEAQSAAIPLSRSLELGGAYHLEGYRCLTRKPLLAVDHYDLKGISPQDFRDTIF</sequence>
<name>D4X7N2_9BURK</name>
<dbReference type="HOGENOM" id="CLU_2730666_0_0_4"/>
<accession>D4X7N2</accession>
<protein>
    <submittedName>
        <fullName evidence="1">Uncharacterized protein</fullName>
    </submittedName>
</protein>